<dbReference type="OrthoDB" id="3598211at2"/>
<dbReference type="GO" id="GO:0016853">
    <property type="term" value="F:isomerase activity"/>
    <property type="evidence" value="ECO:0007669"/>
    <property type="project" value="UniProtKB-KW"/>
</dbReference>
<sequence>MIGHFAYAYGSPCPTVVLDARLLPEDDAELLAELTQVRRHLAAGGAAHVLKMALVRPAEHPLYDLDYRFVQALPQAPDAFDLKGSCGHSILSSTLAAERSGMLPRLNVGDRVRVNVLNNGDTVVCELDRVDREEHEFTVSFVWPDAPLLSGMLITGEPSSELEADGARREVSLFSAGNPYVFLDARALGIADADALFAAGEDFFDTLVGVRRAAAEQLGWPPAGAFPKVAVVLPTGPGQLAFRAVSVPSWHPTIALTGAACLAAAIRTPGTIPWRVARESGPTNGVVEINTPGSRTTVTAAVREEAGQPALHWVSVGRKRVAFQGSSWLEPLAHRRPVDISELLAVSTA</sequence>
<dbReference type="RefSeq" id="WP_111503836.1">
    <property type="nucleotide sequence ID" value="NZ_QKYN01000090.1"/>
</dbReference>
<accession>A0A2X0II88</accession>
<comment type="similarity">
    <text evidence="1">Belongs to the PrpF family.</text>
</comment>
<gene>
    <name evidence="3" type="ORF">DN069_23230</name>
</gene>
<proteinExistence type="inferred from homology"/>
<dbReference type="AlphaFoldDB" id="A0A2X0II88"/>
<protein>
    <recommendedName>
        <fullName evidence="5">Proline racemase</fullName>
    </recommendedName>
</protein>
<dbReference type="Pfam" id="PF04303">
    <property type="entry name" value="PrpF"/>
    <property type="match status" value="1"/>
</dbReference>
<reference evidence="3 4" key="1">
    <citation type="submission" date="2018-06" db="EMBL/GenBank/DDBJ databases">
        <title>Streptacidiphilus pinicola sp. nov., isolated from pine grove soil.</title>
        <authorList>
            <person name="Roh S.G."/>
            <person name="Park S."/>
            <person name="Kim M.-K."/>
            <person name="Yun B.-R."/>
            <person name="Park J."/>
            <person name="Kim M.J."/>
            <person name="Kim Y.S."/>
            <person name="Kim S.B."/>
        </authorList>
    </citation>
    <scope>NUCLEOTIDE SEQUENCE [LARGE SCALE GENOMIC DNA]</scope>
    <source>
        <strain evidence="3 4">MMS16-CNU450</strain>
    </source>
</reference>
<dbReference type="Gene3D" id="3.10.310.10">
    <property type="entry name" value="Diaminopimelate Epimerase, Chain A, domain 1"/>
    <property type="match status" value="2"/>
</dbReference>
<dbReference type="PANTHER" id="PTHR43709:SF2">
    <property type="entry name" value="DUF453 DOMAIN PROTEIN (AFU_ORTHOLOGUE AFUA_6G00360)"/>
    <property type="match status" value="1"/>
</dbReference>
<evidence type="ECO:0000313" key="4">
    <source>
        <dbReference type="Proteomes" id="UP000248889"/>
    </source>
</evidence>
<dbReference type="EMBL" id="QKYN01000090">
    <property type="protein sequence ID" value="RAG83303.1"/>
    <property type="molecule type" value="Genomic_DNA"/>
</dbReference>
<comment type="caution">
    <text evidence="3">The sequence shown here is derived from an EMBL/GenBank/DDBJ whole genome shotgun (WGS) entry which is preliminary data.</text>
</comment>
<evidence type="ECO:0000256" key="2">
    <source>
        <dbReference type="ARBA" id="ARBA00023235"/>
    </source>
</evidence>
<evidence type="ECO:0008006" key="5">
    <source>
        <dbReference type="Google" id="ProtNLM"/>
    </source>
</evidence>
<evidence type="ECO:0000256" key="1">
    <source>
        <dbReference type="ARBA" id="ARBA00007673"/>
    </source>
</evidence>
<dbReference type="SUPFAM" id="SSF54506">
    <property type="entry name" value="Diaminopimelate epimerase-like"/>
    <property type="match status" value="2"/>
</dbReference>
<dbReference type="InterPro" id="IPR007400">
    <property type="entry name" value="PrpF-like"/>
</dbReference>
<keyword evidence="2" id="KW-0413">Isomerase</keyword>
<name>A0A2X0II88_9ACTN</name>
<evidence type="ECO:0000313" key="3">
    <source>
        <dbReference type="EMBL" id="RAG83303.1"/>
    </source>
</evidence>
<dbReference type="Proteomes" id="UP000248889">
    <property type="component" value="Unassembled WGS sequence"/>
</dbReference>
<organism evidence="3 4">
    <name type="scientific">Streptacidiphilus pinicola</name>
    <dbReference type="NCBI Taxonomy" id="2219663"/>
    <lineage>
        <taxon>Bacteria</taxon>
        <taxon>Bacillati</taxon>
        <taxon>Actinomycetota</taxon>
        <taxon>Actinomycetes</taxon>
        <taxon>Kitasatosporales</taxon>
        <taxon>Streptomycetaceae</taxon>
        <taxon>Streptacidiphilus</taxon>
    </lineage>
</organism>
<keyword evidence="4" id="KW-1185">Reference proteome</keyword>
<dbReference type="PANTHER" id="PTHR43709">
    <property type="entry name" value="ACONITATE ISOMERASE-RELATED"/>
    <property type="match status" value="1"/>
</dbReference>